<evidence type="ECO:0000313" key="2">
    <source>
        <dbReference type="Proteomes" id="UP001054252"/>
    </source>
</evidence>
<keyword evidence="2" id="KW-1185">Reference proteome</keyword>
<reference evidence="1 2" key="1">
    <citation type="journal article" date="2021" name="Commun. Biol.">
        <title>The genome of Shorea leprosula (Dipterocarpaceae) highlights the ecological relevance of drought in aseasonal tropical rainforests.</title>
        <authorList>
            <person name="Ng K.K.S."/>
            <person name="Kobayashi M.J."/>
            <person name="Fawcett J.A."/>
            <person name="Hatakeyama M."/>
            <person name="Paape T."/>
            <person name="Ng C.H."/>
            <person name="Ang C.C."/>
            <person name="Tnah L.H."/>
            <person name="Lee C.T."/>
            <person name="Nishiyama T."/>
            <person name="Sese J."/>
            <person name="O'Brien M.J."/>
            <person name="Copetti D."/>
            <person name="Mohd Noor M.I."/>
            <person name="Ong R.C."/>
            <person name="Putra M."/>
            <person name="Sireger I.Z."/>
            <person name="Indrioko S."/>
            <person name="Kosugi Y."/>
            <person name="Izuno A."/>
            <person name="Isagi Y."/>
            <person name="Lee S.L."/>
            <person name="Shimizu K.K."/>
        </authorList>
    </citation>
    <scope>NUCLEOTIDE SEQUENCE [LARGE SCALE GENOMIC DNA]</scope>
    <source>
        <strain evidence="1">214</strain>
    </source>
</reference>
<dbReference type="Proteomes" id="UP001054252">
    <property type="component" value="Unassembled WGS sequence"/>
</dbReference>
<evidence type="ECO:0000313" key="1">
    <source>
        <dbReference type="EMBL" id="GKV51041.1"/>
    </source>
</evidence>
<gene>
    <name evidence="1" type="ORF">SLEP1_g57718</name>
</gene>
<name>A0AAV5MQM6_9ROSI</name>
<organism evidence="1 2">
    <name type="scientific">Rubroshorea leprosula</name>
    <dbReference type="NCBI Taxonomy" id="152421"/>
    <lineage>
        <taxon>Eukaryota</taxon>
        <taxon>Viridiplantae</taxon>
        <taxon>Streptophyta</taxon>
        <taxon>Embryophyta</taxon>
        <taxon>Tracheophyta</taxon>
        <taxon>Spermatophyta</taxon>
        <taxon>Magnoliopsida</taxon>
        <taxon>eudicotyledons</taxon>
        <taxon>Gunneridae</taxon>
        <taxon>Pentapetalae</taxon>
        <taxon>rosids</taxon>
        <taxon>malvids</taxon>
        <taxon>Malvales</taxon>
        <taxon>Dipterocarpaceae</taxon>
        <taxon>Rubroshorea</taxon>
    </lineage>
</organism>
<dbReference type="AlphaFoldDB" id="A0AAV5MQM6"/>
<dbReference type="EMBL" id="BPVZ01000426">
    <property type="protein sequence ID" value="GKV51041.1"/>
    <property type="molecule type" value="Genomic_DNA"/>
</dbReference>
<proteinExistence type="predicted"/>
<protein>
    <submittedName>
        <fullName evidence="1">Uncharacterized protein</fullName>
    </submittedName>
</protein>
<sequence>MINSDLVSSSSWNTLSTLGEIYPNLMGDFDFQLYYGDDYDISDPRIYS</sequence>
<comment type="caution">
    <text evidence="1">The sequence shown here is derived from an EMBL/GenBank/DDBJ whole genome shotgun (WGS) entry which is preliminary data.</text>
</comment>
<accession>A0AAV5MQM6</accession>